<dbReference type="PANTHER" id="PTHR12526">
    <property type="entry name" value="GLYCOSYLTRANSFERASE"/>
    <property type="match status" value="1"/>
</dbReference>
<name>A0A1M4Z3N8_LOKAT</name>
<dbReference type="Gene3D" id="3.40.50.2000">
    <property type="entry name" value="Glycogen Phosphorylase B"/>
    <property type="match status" value="1"/>
</dbReference>
<dbReference type="Pfam" id="PF13692">
    <property type="entry name" value="Glyco_trans_1_4"/>
    <property type="match status" value="1"/>
</dbReference>
<keyword evidence="2" id="KW-1185">Reference proteome</keyword>
<dbReference type="STRING" id="366533.SAMN05444339_103359"/>
<protein>
    <submittedName>
        <fullName evidence="1">Glycosyl transferases group 1</fullName>
    </submittedName>
</protein>
<dbReference type="EMBL" id="FQUE01000003">
    <property type="protein sequence ID" value="SHF12693.1"/>
    <property type="molecule type" value="Genomic_DNA"/>
</dbReference>
<dbReference type="GO" id="GO:0016740">
    <property type="term" value="F:transferase activity"/>
    <property type="evidence" value="ECO:0007669"/>
    <property type="project" value="UniProtKB-KW"/>
</dbReference>
<organism evidence="1 2">
    <name type="scientific">Loktanella atrilutea</name>
    <dbReference type="NCBI Taxonomy" id="366533"/>
    <lineage>
        <taxon>Bacteria</taxon>
        <taxon>Pseudomonadati</taxon>
        <taxon>Pseudomonadota</taxon>
        <taxon>Alphaproteobacteria</taxon>
        <taxon>Rhodobacterales</taxon>
        <taxon>Roseobacteraceae</taxon>
        <taxon>Loktanella</taxon>
    </lineage>
</organism>
<reference evidence="2" key="1">
    <citation type="submission" date="2016-11" db="EMBL/GenBank/DDBJ databases">
        <authorList>
            <person name="Varghese N."/>
            <person name="Submissions S."/>
        </authorList>
    </citation>
    <scope>NUCLEOTIDE SEQUENCE [LARGE SCALE GENOMIC DNA]</scope>
    <source>
        <strain evidence="2">DSM 29326</strain>
    </source>
</reference>
<proteinExistence type="predicted"/>
<keyword evidence="1" id="KW-0808">Transferase</keyword>
<gene>
    <name evidence="1" type="ORF">SAMN05444339_103359</name>
</gene>
<sequence length="558" mass="60070">MTAPVDDAPAIFFHADAIEGEGRDLVGRRSAGQSFLRGFLTHVPGATVNAVVETKAAGDAFAETVAALGESRPVQTWPLRGEADFTRAGTVFFPGPGYLTAAWQRQRFGADRCSLVGITHTVSTRRVIEGLHNLMLTPVEDWDAIICTSRAVQGVVARQLEAEADFIRDRFGATRVPLPQLPVIPLGVHAADFAPVPGARDRMRARFNAPEDALVVMTMGRLTSVEKANPAPLFIALSQVAAQVGRPVHLWMVGYATRPEEEALHRDGAAALCPSVAVQVIDGREADVRRHIWAGADIFTLPVDNIQETFGLVPVEAMAAGLPVVMPDWDGFRDTVRHGQTGFLIPTRMTGGGHRIGRDIAARFADGTDGYLQHLTLMQQQTQIDIPAYVAAIKALVDPALRARMGRAGQAHVAATLDWSAVIPRYLELGAELAARRRGVTLRPPLSPMQIDPFDLYGRYPTDRPDGDWILASRRPLDEAGLATLDALNGRALYRRSLLPAARIVALAQAIADHGPLSVTEAAGHIGLRVDLAIGAALFLAKYDYLSIAPPGTNSSPN</sequence>
<dbReference type="CDD" id="cd03801">
    <property type="entry name" value="GT4_PimA-like"/>
    <property type="match status" value="1"/>
</dbReference>
<evidence type="ECO:0000313" key="1">
    <source>
        <dbReference type="EMBL" id="SHF12693.1"/>
    </source>
</evidence>
<dbReference type="SUPFAM" id="SSF53756">
    <property type="entry name" value="UDP-Glycosyltransferase/glycogen phosphorylase"/>
    <property type="match status" value="1"/>
</dbReference>
<evidence type="ECO:0000313" key="2">
    <source>
        <dbReference type="Proteomes" id="UP000183987"/>
    </source>
</evidence>
<dbReference type="AlphaFoldDB" id="A0A1M4Z3N8"/>
<accession>A0A1M4Z3N8</accession>
<dbReference type="Proteomes" id="UP000183987">
    <property type="component" value="Unassembled WGS sequence"/>
</dbReference>